<keyword evidence="1" id="KW-0472">Membrane</keyword>
<name>A0ABP4F2T7_9ACTN</name>
<accession>A0ABP4F2T7</accession>
<dbReference type="Proteomes" id="UP001499979">
    <property type="component" value="Unassembled WGS sequence"/>
</dbReference>
<feature type="transmembrane region" description="Helical" evidence="1">
    <location>
        <begin position="61"/>
        <end position="82"/>
    </location>
</feature>
<evidence type="ECO:0008006" key="4">
    <source>
        <dbReference type="Google" id="ProtNLM"/>
    </source>
</evidence>
<feature type="transmembrane region" description="Helical" evidence="1">
    <location>
        <begin position="36"/>
        <end position="55"/>
    </location>
</feature>
<feature type="transmembrane region" description="Helical" evidence="1">
    <location>
        <begin position="12"/>
        <end position="31"/>
    </location>
</feature>
<reference evidence="3" key="1">
    <citation type="journal article" date="2019" name="Int. J. Syst. Evol. Microbiol.">
        <title>The Global Catalogue of Microorganisms (GCM) 10K type strain sequencing project: providing services to taxonomists for standard genome sequencing and annotation.</title>
        <authorList>
            <consortium name="The Broad Institute Genomics Platform"/>
            <consortium name="The Broad Institute Genome Sequencing Center for Infectious Disease"/>
            <person name="Wu L."/>
            <person name="Ma J."/>
        </authorList>
    </citation>
    <scope>NUCLEOTIDE SEQUENCE [LARGE SCALE GENOMIC DNA]</scope>
    <source>
        <strain evidence="3">JCM 11813</strain>
    </source>
</reference>
<keyword evidence="3" id="KW-1185">Reference proteome</keyword>
<dbReference type="EMBL" id="BAAAJE010000015">
    <property type="protein sequence ID" value="GAA1147907.1"/>
    <property type="molecule type" value="Genomic_DNA"/>
</dbReference>
<gene>
    <name evidence="2" type="ORF">GCM10009606_28310</name>
</gene>
<protein>
    <recommendedName>
        <fullName evidence="4">DUF4175 domain-containing protein</fullName>
    </recommendedName>
</protein>
<evidence type="ECO:0000313" key="2">
    <source>
        <dbReference type="EMBL" id="GAA1147907.1"/>
    </source>
</evidence>
<evidence type="ECO:0000256" key="1">
    <source>
        <dbReference type="SAM" id="Phobius"/>
    </source>
</evidence>
<comment type="caution">
    <text evidence="2">The sequence shown here is derived from an EMBL/GenBank/DDBJ whole genome shotgun (WGS) entry which is preliminary data.</text>
</comment>
<proteinExistence type="predicted"/>
<sequence>MTERAEVSPWPFVGMAGMACAFFLYGASVLFAPWWVVVLLVLVWVALFVVARAWWTPRPRWVPGVAVVALLVWVGVVALLSAG</sequence>
<dbReference type="RefSeq" id="WP_343908224.1">
    <property type="nucleotide sequence ID" value="NZ_BAAAJE010000015.1"/>
</dbReference>
<organism evidence="2 3">
    <name type="scientific">Nocardioides aquiterrae</name>
    <dbReference type="NCBI Taxonomy" id="203799"/>
    <lineage>
        <taxon>Bacteria</taxon>
        <taxon>Bacillati</taxon>
        <taxon>Actinomycetota</taxon>
        <taxon>Actinomycetes</taxon>
        <taxon>Propionibacteriales</taxon>
        <taxon>Nocardioidaceae</taxon>
        <taxon>Nocardioides</taxon>
    </lineage>
</organism>
<keyword evidence="1" id="KW-1133">Transmembrane helix</keyword>
<evidence type="ECO:0000313" key="3">
    <source>
        <dbReference type="Proteomes" id="UP001499979"/>
    </source>
</evidence>
<dbReference type="PROSITE" id="PS51257">
    <property type="entry name" value="PROKAR_LIPOPROTEIN"/>
    <property type="match status" value="1"/>
</dbReference>
<keyword evidence="1" id="KW-0812">Transmembrane</keyword>